<reference evidence="1 2" key="1">
    <citation type="submission" date="2013-07" db="EMBL/GenBank/DDBJ databases">
        <authorList>
            <person name="Weinstock G."/>
            <person name="Sodergren E."/>
            <person name="Wylie T."/>
            <person name="Fulton L."/>
            <person name="Fulton R."/>
            <person name="Fronick C."/>
            <person name="O'Laughlin M."/>
            <person name="Godfrey J."/>
            <person name="Miner T."/>
            <person name="Herter B."/>
            <person name="Appelbaum E."/>
            <person name="Cordes M."/>
            <person name="Lek S."/>
            <person name="Wollam A."/>
            <person name="Pepin K.H."/>
            <person name="Palsikar V.B."/>
            <person name="Mitreva M."/>
            <person name="Wilson R.K."/>
        </authorList>
    </citation>
    <scope>NUCLEOTIDE SEQUENCE [LARGE SCALE GENOMIC DNA]</scope>
    <source>
        <strain evidence="1 2">ATCC 27760</strain>
    </source>
</reference>
<dbReference type="Proteomes" id="UP000016662">
    <property type="component" value="Unassembled WGS sequence"/>
</dbReference>
<dbReference type="AlphaFoldDB" id="U2KRG0"/>
<evidence type="ECO:0000313" key="1">
    <source>
        <dbReference type="EMBL" id="ERJ94665.1"/>
    </source>
</evidence>
<feature type="non-terminal residue" evidence="1">
    <location>
        <position position="40"/>
    </location>
</feature>
<name>U2KRG0_9FIRM</name>
<organism evidence="1 2">
    <name type="scientific">Ruminococcus callidus ATCC 27760</name>
    <dbReference type="NCBI Taxonomy" id="411473"/>
    <lineage>
        <taxon>Bacteria</taxon>
        <taxon>Bacillati</taxon>
        <taxon>Bacillota</taxon>
        <taxon>Clostridia</taxon>
        <taxon>Eubacteriales</taxon>
        <taxon>Oscillospiraceae</taxon>
        <taxon>Ruminococcus</taxon>
    </lineage>
</organism>
<gene>
    <name evidence="1" type="ORF">RUMCAL_01991</name>
</gene>
<evidence type="ECO:0000313" key="2">
    <source>
        <dbReference type="Proteomes" id="UP000016662"/>
    </source>
</evidence>
<dbReference type="HOGENOM" id="CLU_3301714_0_0_9"/>
<keyword evidence="2" id="KW-1185">Reference proteome</keyword>
<accession>U2KRG0</accession>
<comment type="caution">
    <text evidence="1">The sequence shown here is derived from an EMBL/GenBank/DDBJ whole genome shotgun (WGS) entry which is preliminary data.</text>
</comment>
<sequence>MTALQQREQTFKKTPHKARLTALCGVFLALRQYRTKSVWR</sequence>
<proteinExistence type="predicted"/>
<dbReference type="STRING" id="411473.RUMCAL_01991"/>
<dbReference type="EMBL" id="AWVF01000243">
    <property type="protein sequence ID" value="ERJ94665.1"/>
    <property type="molecule type" value="Genomic_DNA"/>
</dbReference>
<protein>
    <submittedName>
        <fullName evidence="1">Uncharacterized protein</fullName>
    </submittedName>
</protein>